<evidence type="ECO:0000256" key="4">
    <source>
        <dbReference type="ARBA" id="ARBA00023002"/>
    </source>
</evidence>
<dbReference type="NCBIfam" id="TIGR01771">
    <property type="entry name" value="L-LDH-NAD"/>
    <property type="match status" value="1"/>
</dbReference>
<evidence type="ECO:0000256" key="2">
    <source>
        <dbReference type="ARBA" id="ARBA00006054"/>
    </source>
</evidence>
<evidence type="ECO:0000256" key="5">
    <source>
        <dbReference type="ARBA" id="ARBA00023027"/>
    </source>
</evidence>
<dbReference type="InterPro" id="IPR018177">
    <property type="entry name" value="L-lactate_DH_AS"/>
</dbReference>
<dbReference type="KEGG" id="pcoo:112860194"/>
<dbReference type="SUPFAM" id="SSF56327">
    <property type="entry name" value="LDH C-terminal domain-like"/>
    <property type="match status" value="1"/>
</dbReference>
<proteinExistence type="inferred from homology"/>
<dbReference type="PANTHER" id="PTHR43128">
    <property type="entry name" value="L-2-HYDROXYCARBOXYLATE DEHYDROGENASE (NAD(P)(+))"/>
    <property type="match status" value="1"/>
</dbReference>
<dbReference type="Pfam" id="PF00056">
    <property type="entry name" value="Ldh_1_N"/>
    <property type="match status" value="1"/>
</dbReference>
<evidence type="ECO:0000256" key="8">
    <source>
        <dbReference type="PIRSR" id="PIRSR000102-3"/>
    </source>
</evidence>
<evidence type="ECO:0000259" key="10">
    <source>
        <dbReference type="Pfam" id="PF00056"/>
    </source>
</evidence>
<dbReference type="AlphaFoldDB" id="A0A6P6HVL6"/>
<dbReference type="Gene3D" id="3.40.50.720">
    <property type="entry name" value="NAD(P)-binding Rossmann-like Domain"/>
    <property type="match status" value="1"/>
</dbReference>
<protein>
    <recommendedName>
        <fullName evidence="3 9">L-lactate dehydrogenase</fullName>
        <ecNumber evidence="3 9">1.1.1.27</ecNumber>
    </recommendedName>
</protein>
<accession>A0A6P6HVL6</accession>
<dbReference type="PIRSF" id="PIRSF000102">
    <property type="entry name" value="Lac_mal_DH"/>
    <property type="match status" value="1"/>
</dbReference>
<dbReference type="PROSITE" id="PS00064">
    <property type="entry name" value="L_LDH"/>
    <property type="match status" value="1"/>
</dbReference>
<dbReference type="GO" id="GO:0006089">
    <property type="term" value="P:lactate metabolic process"/>
    <property type="evidence" value="ECO:0007669"/>
    <property type="project" value="TreeGrafter"/>
</dbReference>
<gene>
    <name evidence="13" type="primary">LOC112860194</name>
</gene>
<evidence type="ECO:0000313" key="12">
    <source>
        <dbReference type="Proteomes" id="UP000515131"/>
    </source>
</evidence>
<dbReference type="SUPFAM" id="SSF51735">
    <property type="entry name" value="NAD(P)-binding Rossmann-fold domains"/>
    <property type="match status" value="1"/>
</dbReference>
<evidence type="ECO:0000256" key="3">
    <source>
        <dbReference type="ARBA" id="ARBA00012967"/>
    </source>
</evidence>
<dbReference type="EC" id="1.1.1.27" evidence="3 9"/>
<dbReference type="GeneID" id="112860194"/>
<dbReference type="GO" id="GO:0005737">
    <property type="term" value="C:cytoplasm"/>
    <property type="evidence" value="ECO:0007669"/>
    <property type="project" value="InterPro"/>
</dbReference>
<evidence type="ECO:0000256" key="6">
    <source>
        <dbReference type="ARBA" id="ARBA00049258"/>
    </source>
</evidence>
<keyword evidence="12" id="KW-1185">Reference proteome</keyword>
<dbReference type="GO" id="GO:0004459">
    <property type="term" value="F:L-lactate dehydrogenase (NAD+) activity"/>
    <property type="evidence" value="ECO:0007669"/>
    <property type="project" value="UniProtKB-EC"/>
</dbReference>
<dbReference type="RefSeq" id="XP_025779193.1">
    <property type="nucleotide sequence ID" value="XM_025923408.1"/>
</dbReference>
<reference evidence="13" key="1">
    <citation type="submission" date="2025-08" db="UniProtKB">
        <authorList>
            <consortium name="RefSeq"/>
        </authorList>
    </citation>
    <scope>IDENTIFICATION</scope>
    <source>
        <tissue evidence="13">Blood</tissue>
    </source>
</reference>
<feature type="active site" description="Proton acceptor" evidence="7">
    <location>
        <position position="177"/>
    </location>
</feature>
<dbReference type="InterPro" id="IPR011304">
    <property type="entry name" value="L-lactate_DH"/>
</dbReference>
<dbReference type="PRINTS" id="PR00086">
    <property type="entry name" value="LLDHDRGNASE"/>
</dbReference>
<feature type="binding site" evidence="8">
    <location>
        <position position="96"/>
    </location>
    <ligand>
        <name>NAD(+)</name>
        <dbReference type="ChEBI" id="CHEBI:57540"/>
    </ligand>
</feature>
<feature type="binding site" evidence="8">
    <location>
        <begin position="9"/>
        <end position="14"/>
    </location>
    <ligand>
        <name>NAD(+)</name>
        <dbReference type="ChEBI" id="CHEBI:57540"/>
    </ligand>
</feature>
<evidence type="ECO:0000256" key="1">
    <source>
        <dbReference type="ARBA" id="ARBA00004843"/>
    </source>
</evidence>
<feature type="domain" description="Lactate/malate dehydrogenase C-terminal" evidence="11">
    <location>
        <begin position="146"/>
        <end position="318"/>
    </location>
</feature>
<feature type="binding site" evidence="8">
    <location>
        <position position="34"/>
    </location>
    <ligand>
        <name>NAD(+)</name>
        <dbReference type="ChEBI" id="CHEBI:57540"/>
    </ligand>
</feature>
<dbReference type="InterPro" id="IPR001557">
    <property type="entry name" value="L-lactate/malate_DH"/>
</dbReference>
<dbReference type="PANTHER" id="PTHR43128:SF16">
    <property type="entry name" value="L-LACTATE DEHYDROGENASE"/>
    <property type="match status" value="1"/>
</dbReference>
<dbReference type="HAMAP" id="MF_00488">
    <property type="entry name" value="Lactate_dehydrog"/>
    <property type="match status" value="1"/>
</dbReference>
<dbReference type="InterPro" id="IPR036291">
    <property type="entry name" value="NAD(P)-bd_dom_sf"/>
</dbReference>
<comment type="pathway">
    <text evidence="1 9">Fermentation; pyruvate fermentation to lactate; (S)-lactate from pyruvate: step 1/1.</text>
</comment>
<dbReference type="InterPro" id="IPR015955">
    <property type="entry name" value="Lactate_DH/Glyco_Ohase_4_C"/>
</dbReference>
<evidence type="ECO:0000256" key="7">
    <source>
        <dbReference type="PIRSR" id="PIRSR000102-1"/>
    </source>
</evidence>
<keyword evidence="5 8" id="KW-0520">NAD</keyword>
<evidence type="ECO:0000313" key="13">
    <source>
        <dbReference type="RefSeq" id="XP_025779193.1"/>
    </source>
</evidence>
<organism evidence="12 13">
    <name type="scientific">Puma concolor</name>
    <name type="common">Mountain lion</name>
    <name type="synonym">Felis concolor</name>
    <dbReference type="NCBI Taxonomy" id="9696"/>
    <lineage>
        <taxon>Eukaryota</taxon>
        <taxon>Metazoa</taxon>
        <taxon>Chordata</taxon>
        <taxon>Craniata</taxon>
        <taxon>Vertebrata</taxon>
        <taxon>Euteleostomi</taxon>
        <taxon>Mammalia</taxon>
        <taxon>Eutheria</taxon>
        <taxon>Laurasiatheria</taxon>
        <taxon>Carnivora</taxon>
        <taxon>Feliformia</taxon>
        <taxon>Felidae</taxon>
        <taxon>Felinae</taxon>
        <taxon>Puma</taxon>
    </lineage>
</organism>
<comment type="catalytic activity">
    <reaction evidence="6 9">
        <text>(S)-lactate + NAD(+) = pyruvate + NADH + H(+)</text>
        <dbReference type="Rhea" id="RHEA:23444"/>
        <dbReference type="ChEBI" id="CHEBI:15361"/>
        <dbReference type="ChEBI" id="CHEBI:15378"/>
        <dbReference type="ChEBI" id="CHEBI:16651"/>
        <dbReference type="ChEBI" id="CHEBI:57540"/>
        <dbReference type="ChEBI" id="CHEBI:57945"/>
        <dbReference type="EC" id="1.1.1.27"/>
    </reaction>
</comment>
<comment type="similarity">
    <text evidence="2">Belongs to the LDH/MDH superfamily. LDH family.</text>
</comment>
<dbReference type="Proteomes" id="UP000515131">
    <property type="component" value="Unplaced"/>
</dbReference>
<dbReference type="CDD" id="cd05291">
    <property type="entry name" value="HicDH_like"/>
    <property type="match status" value="1"/>
</dbReference>
<dbReference type="InterPro" id="IPR001236">
    <property type="entry name" value="Lactate/malate_DH_N"/>
</dbReference>
<name>A0A6P6HVL6_PUMCO</name>
<dbReference type="UniPathway" id="UPA00554">
    <property type="reaction ID" value="UER00611"/>
</dbReference>
<sequence length="321" mass="35388">MAVKIAVIGCGAVGSSFLYSAIHQNLAAEYGLIDYNEELAQGQVLDLEDSSLYFDSSPRLKVIKNYQELVSYDFVVITAGRPQKEGETRLEMIRDNAKIIKKIAEDVRDSGFQGIVLICSNPVDVLTYVFQRVSSFKFKRVLGSGTVLDSSRLKVELSKGLGVTPSSISGAFILGEHGDSSLVTFSNIKVAGLTVNRCEDNHYPNSPFCCSDYEEKLEQVVSHKAYEIIKRKRATHYGIGAALAQILKSIIFDKQEVLPVSVLLNGEYGLSQVVLGAPSIVGKYGVEKIVEMKLSQKEMDKLHRSAQILKSNIDSIRELIQ</sequence>
<dbReference type="InterPro" id="IPR022383">
    <property type="entry name" value="Lactate/malate_DH_C"/>
</dbReference>
<evidence type="ECO:0000259" key="11">
    <source>
        <dbReference type="Pfam" id="PF02866"/>
    </source>
</evidence>
<dbReference type="Pfam" id="PF02866">
    <property type="entry name" value="Ldh_1_C"/>
    <property type="match status" value="1"/>
</dbReference>
<keyword evidence="4 9" id="KW-0560">Oxidoreductase</keyword>
<evidence type="ECO:0000256" key="9">
    <source>
        <dbReference type="RuleBase" id="RU000496"/>
    </source>
</evidence>
<dbReference type="Gene3D" id="3.90.110.10">
    <property type="entry name" value="Lactate dehydrogenase/glycoside hydrolase, family 4, C-terminal"/>
    <property type="match status" value="1"/>
</dbReference>
<feature type="domain" description="Lactate/malate dehydrogenase N-terminal" evidence="10">
    <location>
        <begin position="3"/>
        <end position="143"/>
    </location>
</feature>